<evidence type="ECO:0000313" key="4">
    <source>
        <dbReference type="Proteomes" id="UP000183997"/>
    </source>
</evidence>
<keyword evidence="4" id="KW-1185">Reference proteome</keyword>
<evidence type="ECO:0000313" key="3">
    <source>
        <dbReference type="EMBL" id="SHK42969.1"/>
    </source>
</evidence>
<proteinExistence type="predicted"/>
<dbReference type="SUPFAM" id="SSF53800">
    <property type="entry name" value="Chelatase"/>
    <property type="match status" value="1"/>
</dbReference>
<evidence type="ECO:0000256" key="2">
    <source>
        <dbReference type="ARBA" id="ARBA00023239"/>
    </source>
</evidence>
<dbReference type="OrthoDB" id="9797895at2"/>
<accession>A0A1M6SE86</accession>
<sequence>MQQGVILLGHGSRQPAANQEIFQIAEQVKTLGDNALYETCFLQFGEPSLPTAICKLVAAGAKRIIIVPLLLTVGTHIQVELPRLMREQQEDYPEVTFVLAPHLGADYRIAEIVMDRIKQGSE</sequence>
<dbReference type="CDD" id="cd03416">
    <property type="entry name" value="CbiX_SirB_N"/>
    <property type="match status" value="1"/>
</dbReference>
<protein>
    <submittedName>
        <fullName evidence="3">CbiX protein</fullName>
    </submittedName>
</protein>
<organism evidence="3 4">
    <name type="scientific">Desulforamulus aeronauticus DSM 10349</name>
    <dbReference type="NCBI Taxonomy" id="1121421"/>
    <lineage>
        <taxon>Bacteria</taxon>
        <taxon>Bacillati</taxon>
        <taxon>Bacillota</taxon>
        <taxon>Clostridia</taxon>
        <taxon>Eubacteriales</taxon>
        <taxon>Peptococcaceae</taxon>
        <taxon>Desulforamulus</taxon>
    </lineage>
</organism>
<keyword evidence="2" id="KW-0456">Lyase</keyword>
<dbReference type="PANTHER" id="PTHR33542:SF3">
    <property type="entry name" value="SIROHYDROCHLORIN FERROCHELATASE, CHLOROPLASTIC"/>
    <property type="match status" value="1"/>
</dbReference>
<dbReference type="InterPro" id="IPR002762">
    <property type="entry name" value="CbiX-like"/>
</dbReference>
<dbReference type="GO" id="GO:0016829">
    <property type="term" value="F:lyase activity"/>
    <property type="evidence" value="ECO:0007669"/>
    <property type="project" value="UniProtKB-KW"/>
</dbReference>
<dbReference type="AlphaFoldDB" id="A0A1M6SE86"/>
<dbReference type="EMBL" id="FRAR01000013">
    <property type="protein sequence ID" value="SHK42969.1"/>
    <property type="molecule type" value="Genomic_DNA"/>
</dbReference>
<dbReference type="Pfam" id="PF01903">
    <property type="entry name" value="CbiX"/>
    <property type="match status" value="1"/>
</dbReference>
<dbReference type="PANTHER" id="PTHR33542">
    <property type="entry name" value="SIROHYDROCHLORIN FERROCHELATASE, CHLOROPLASTIC"/>
    <property type="match status" value="1"/>
</dbReference>
<dbReference type="InterPro" id="IPR050963">
    <property type="entry name" value="Sirohydro_Cobaltochel/CbiX"/>
</dbReference>
<dbReference type="GO" id="GO:0046872">
    <property type="term" value="F:metal ion binding"/>
    <property type="evidence" value="ECO:0007669"/>
    <property type="project" value="UniProtKB-KW"/>
</dbReference>
<dbReference type="RefSeq" id="WP_072913379.1">
    <property type="nucleotide sequence ID" value="NZ_FRAR01000013.1"/>
</dbReference>
<keyword evidence="1" id="KW-0479">Metal-binding</keyword>
<evidence type="ECO:0000256" key="1">
    <source>
        <dbReference type="ARBA" id="ARBA00022723"/>
    </source>
</evidence>
<name>A0A1M6SE86_9FIRM</name>
<dbReference type="Gene3D" id="3.40.50.1400">
    <property type="match status" value="1"/>
</dbReference>
<reference evidence="4" key="1">
    <citation type="submission" date="2016-11" db="EMBL/GenBank/DDBJ databases">
        <authorList>
            <person name="Varghese N."/>
            <person name="Submissions S."/>
        </authorList>
    </citation>
    <scope>NUCLEOTIDE SEQUENCE [LARGE SCALE GENOMIC DNA]</scope>
    <source>
        <strain evidence="4">DSM 10349</strain>
    </source>
</reference>
<dbReference type="Proteomes" id="UP000183997">
    <property type="component" value="Unassembled WGS sequence"/>
</dbReference>
<dbReference type="STRING" id="1121421.SAMN02745123_01836"/>
<gene>
    <name evidence="3" type="ORF">SAMN02745123_01836</name>
</gene>